<dbReference type="PANTHER" id="PTHR44329">
    <property type="entry name" value="SERINE/THREONINE-PROTEIN KINASE TNNI3K-RELATED"/>
    <property type="match status" value="1"/>
</dbReference>
<evidence type="ECO:0000256" key="2">
    <source>
        <dbReference type="PROSITE-ProRule" id="PRU00023"/>
    </source>
</evidence>
<dbReference type="VEuPathDB" id="FungiDB:MAPG_03650"/>
<keyword evidence="2" id="KW-0040">ANK repeat</keyword>
<dbReference type="InterPro" id="IPR051681">
    <property type="entry name" value="Ser/Thr_Kinases-Pseudokinases"/>
</dbReference>
<dbReference type="EMBL" id="ADBL01000872">
    <property type="status" value="NOT_ANNOTATED_CDS"/>
    <property type="molecule type" value="Genomic_DNA"/>
</dbReference>
<accession>A0A0C4DUL0</accession>
<keyword evidence="6" id="KW-0418">Kinase</keyword>
<feature type="compositionally biased region" description="Basic and acidic residues" evidence="3">
    <location>
        <begin position="28"/>
        <end position="37"/>
    </location>
</feature>
<feature type="domain" description="Protein kinase" evidence="4">
    <location>
        <begin position="79"/>
        <end position="374"/>
    </location>
</feature>
<dbReference type="InterPro" id="IPR011009">
    <property type="entry name" value="Kinase-like_dom_sf"/>
</dbReference>
<feature type="region of interest" description="Disordered" evidence="3">
    <location>
        <begin position="1309"/>
        <end position="1341"/>
    </location>
</feature>
<organism evidence="7 8">
    <name type="scientific">Magnaporthiopsis poae (strain ATCC 64411 / 73-15)</name>
    <name type="common">Kentucky bluegrass fungus</name>
    <name type="synonym">Magnaporthe poae</name>
    <dbReference type="NCBI Taxonomy" id="644358"/>
    <lineage>
        <taxon>Eukaryota</taxon>
        <taxon>Fungi</taxon>
        <taxon>Dikarya</taxon>
        <taxon>Ascomycota</taxon>
        <taxon>Pezizomycotina</taxon>
        <taxon>Sordariomycetes</taxon>
        <taxon>Sordariomycetidae</taxon>
        <taxon>Magnaporthales</taxon>
        <taxon>Magnaporthaceae</taxon>
        <taxon>Magnaporthiopsis</taxon>
    </lineage>
</organism>
<dbReference type="SMART" id="SM00456">
    <property type="entry name" value="WW"/>
    <property type="match status" value="1"/>
</dbReference>
<dbReference type="PROSITE" id="PS50088">
    <property type="entry name" value="ANK_REPEAT"/>
    <property type="match status" value="2"/>
</dbReference>
<dbReference type="SUPFAM" id="SSF56112">
    <property type="entry name" value="Protein kinase-like (PK-like)"/>
    <property type="match status" value="1"/>
</dbReference>
<feature type="region of interest" description="Disordered" evidence="3">
    <location>
        <begin position="1"/>
        <end position="37"/>
    </location>
</feature>
<dbReference type="Pfam" id="PF00397">
    <property type="entry name" value="WW"/>
    <property type="match status" value="1"/>
</dbReference>
<dbReference type="SMART" id="SM00220">
    <property type="entry name" value="S_TKc"/>
    <property type="match status" value="1"/>
</dbReference>
<evidence type="ECO:0000313" key="6">
    <source>
        <dbReference type="EMBL" id="KLU84610.1"/>
    </source>
</evidence>
<evidence type="ECO:0000259" key="5">
    <source>
        <dbReference type="PROSITE" id="PS50020"/>
    </source>
</evidence>
<dbReference type="Gene3D" id="1.25.40.20">
    <property type="entry name" value="Ankyrin repeat-containing domain"/>
    <property type="match status" value="2"/>
</dbReference>
<dbReference type="SMART" id="SM00248">
    <property type="entry name" value="ANK"/>
    <property type="match status" value="5"/>
</dbReference>
<name>A0A0C4DUL0_MAGP6</name>
<keyword evidence="8" id="KW-1185">Reference proteome</keyword>
<evidence type="ECO:0000259" key="4">
    <source>
        <dbReference type="PROSITE" id="PS50011"/>
    </source>
</evidence>
<dbReference type="eggNOG" id="KOG0192">
    <property type="taxonomic scope" value="Eukaryota"/>
</dbReference>
<dbReference type="OrthoDB" id="4062651at2759"/>
<dbReference type="Pfam" id="PF00069">
    <property type="entry name" value="Pkinase"/>
    <property type="match status" value="1"/>
</dbReference>
<protein>
    <submittedName>
        <fullName evidence="6">TKL protein kinase</fullName>
    </submittedName>
</protein>
<dbReference type="Pfam" id="PF00023">
    <property type="entry name" value="Ank"/>
    <property type="match status" value="2"/>
</dbReference>
<dbReference type="EMBL" id="GL876968">
    <property type="protein sequence ID" value="KLU84610.1"/>
    <property type="molecule type" value="Genomic_DNA"/>
</dbReference>
<dbReference type="InterPro" id="IPR001202">
    <property type="entry name" value="WW_dom"/>
</dbReference>
<dbReference type="CDD" id="cd00201">
    <property type="entry name" value="WW"/>
    <property type="match status" value="1"/>
</dbReference>
<proteinExistence type="inferred from homology"/>
<dbReference type="GO" id="GO:0005524">
    <property type="term" value="F:ATP binding"/>
    <property type="evidence" value="ECO:0007669"/>
    <property type="project" value="InterPro"/>
</dbReference>
<dbReference type="PROSITE" id="PS50297">
    <property type="entry name" value="ANK_REP_REGION"/>
    <property type="match status" value="2"/>
</dbReference>
<comment type="similarity">
    <text evidence="1">Belongs to the protein kinase superfamily. TKL Ser/Thr protein kinase family.</text>
</comment>
<evidence type="ECO:0000313" key="7">
    <source>
        <dbReference type="EnsemblFungi" id="MAPG_03650T0"/>
    </source>
</evidence>
<feature type="repeat" description="ANK" evidence="2">
    <location>
        <begin position="917"/>
        <end position="950"/>
    </location>
</feature>
<dbReference type="PROSITE" id="PS50011">
    <property type="entry name" value="PROTEIN_KINASE_DOM"/>
    <property type="match status" value="1"/>
</dbReference>
<dbReference type="PROSITE" id="PS00108">
    <property type="entry name" value="PROTEIN_KINASE_ST"/>
    <property type="match status" value="1"/>
</dbReference>
<dbReference type="Proteomes" id="UP000011715">
    <property type="component" value="Unassembled WGS sequence"/>
</dbReference>
<dbReference type="InterPro" id="IPR036020">
    <property type="entry name" value="WW_dom_sf"/>
</dbReference>
<dbReference type="InterPro" id="IPR036770">
    <property type="entry name" value="Ankyrin_rpt-contain_sf"/>
</dbReference>
<evidence type="ECO:0000256" key="1">
    <source>
        <dbReference type="ARBA" id="ARBA00005843"/>
    </source>
</evidence>
<sequence length="1341" mass="148999">MDRSGRQLAFPDSDSIGVGSHGSAGVEEPGRTAARESNRRLGPGFIDILDFGFQWGIPSMDLIRVGVASTSKTSAVDGVRVAYTVGAGHTATVIQHQTGDEESDILPQGTTIALKIFRQSPTYAAILGELGVFCHPELSEHPNFVKLLFLGWRSPNPFPILGMELGEYGSLDYILCAPGAGLSRAQKAHITMDIAVGLHALHSKGLVHGDLKPGNIVVFKHPDPERALIAKLTDFGGSSRRGTAPGFITSLWSPPEVLHGDPDIEWDKCDVYSYGLVVASIWSRPETFEVERRRSSCILESSVPESLVEDDDRENFLLVAKSVPEDNPSSALHLSLRSLSDTNTTIVGDLLKAVLVPLFWQRPSMIDIVTHCLAEVGDAFGRSLRDEVSFRAEKNRFIKAGTRLFKVWSESFRKRPRAFQEYVLRQLEEEVGGSPDLFNPAVEDIPDDIDEAMSSDEYIELLRLGVDRRICSANGGGDAHMLTHAVEQGRICFHIALCYLFPIGTDFSLETGLRWLRAAVLGGYMLAAYMFPILQNQYPEQSPPPVQERLMLAVAGLTRSLPCLDILASKWPAHYRQLIGVIQGQHTIQLEPGFNDVYHMSTILNSKDGGGRPIESRGIWDSIMSYDLDRARSLLERQADNGKPAATEDDDIAGALHALTYIRDADAASLARLVVSKGADLNAMRPASQGVWATKLEETRVTSALSPAISRGQLLFAQTMIGLHEEKDVPIKDFARALIASVVYRHYDLAAALFELRTRRPSLCDGTPPAELIGLVEQSVLIDPQNLLLASMDDSDMHSLENRAFHGPRHDEAYANTLMLLIGHGANPTDGFFRDCPLYRCLLGDDQVALRCFIRYLRETYDGDPFQQVVDPGHCRGQTWSANGHTGLQTCIYTKSRRCFHILLREFPLLIEEQNLRGLTALHSATFHQEDLELLQALLDQGANVLAVSKDNSSPLMRALRNRNLEAAELITRFCSPEQLAILFRRQPDTGRSLFSRLIDAWLRDRNPELIASFRWAIDQGAAHFYGTTFDAGPHRVEKPLWNDVLANVRPPSEAWQLRDLELLNLLFATFPDRINELQQDGRGPLHVATWYGHVEAVRSLLHQHGADVNLEFGVCEYHPTDPRRMLGRTALNLVIKRDRASGIPDEVRRGGHEDIARWRADCAAIKGLLLAAGGRSGSGASFGEMMEVLALDNDLNVSVDYTQPEPFEHDDIWRGAWPEPLPRDSTSVPLPDLQKIEKSMKTVRTLLGPARISRDGGRNPETDTQEPDGLRIDANWIRHEWRLPEGWEVRMIGDSGRFYFVDHNTRSTTWRKPPLSGPGSAVEPNRIGTNDGLPESAPWR</sequence>
<reference evidence="6" key="3">
    <citation type="submission" date="2011-03" db="EMBL/GenBank/DDBJ databases">
        <title>Annotation of Magnaporthe poae ATCC 64411.</title>
        <authorList>
            <person name="Ma L.-J."/>
            <person name="Dead R."/>
            <person name="Young S.K."/>
            <person name="Zeng Q."/>
            <person name="Gargeya S."/>
            <person name="Fitzgerald M."/>
            <person name="Haas B."/>
            <person name="Abouelleil A."/>
            <person name="Alvarado L."/>
            <person name="Arachchi H.M."/>
            <person name="Berlin A."/>
            <person name="Brown A."/>
            <person name="Chapman S.B."/>
            <person name="Chen Z."/>
            <person name="Dunbar C."/>
            <person name="Freedman E."/>
            <person name="Gearin G."/>
            <person name="Gellesch M."/>
            <person name="Goldberg J."/>
            <person name="Griggs A."/>
            <person name="Gujja S."/>
            <person name="Heiman D."/>
            <person name="Howarth C."/>
            <person name="Larson L."/>
            <person name="Lui A."/>
            <person name="MacDonald P.J.P."/>
            <person name="Mehta T."/>
            <person name="Montmayeur A."/>
            <person name="Murphy C."/>
            <person name="Neiman D."/>
            <person name="Pearson M."/>
            <person name="Priest M."/>
            <person name="Roberts A."/>
            <person name="Saif S."/>
            <person name="Shea T."/>
            <person name="Shenoy N."/>
            <person name="Sisk P."/>
            <person name="Stolte C."/>
            <person name="Sykes S."/>
            <person name="Yandava C."/>
            <person name="Wortman J."/>
            <person name="Nusbaum C."/>
            <person name="Birren B."/>
        </authorList>
    </citation>
    <scope>NUCLEOTIDE SEQUENCE</scope>
    <source>
        <strain evidence="6">ATCC 64411</strain>
    </source>
</reference>
<dbReference type="PROSITE" id="PS50020">
    <property type="entry name" value="WW_DOMAIN_2"/>
    <property type="match status" value="1"/>
</dbReference>
<dbReference type="InterPro" id="IPR008271">
    <property type="entry name" value="Ser/Thr_kinase_AS"/>
</dbReference>
<reference evidence="7" key="4">
    <citation type="journal article" date="2015" name="G3 (Bethesda)">
        <title>Genome sequences of three phytopathogenic species of the Magnaporthaceae family of fungi.</title>
        <authorList>
            <person name="Okagaki L.H."/>
            <person name="Nunes C.C."/>
            <person name="Sailsbery J."/>
            <person name="Clay B."/>
            <person name="Brown D."/>
            <person name="John T."/>
            <person name="Oh Y."/>
            <person name="Young N."/>
            <person name="Fitzgerald M."/>
            <person name="Haas B.J."/>
            <person name="Zeng Q."/>
            <person name="Young S."/>
            <person name="Adiconis X."/>
            <person name="Fan L."/>
            <person name="Levin J.Z."/>
            <person name="Mitchell T.K."/>
            <person name="Okubara P.A."/>
            <person name="Farman M.L."/>
            <person name="Kohn L.M."/>
            <person name="Birren B."/>
            <person name="Ma L.-J."/>
            <person name="Dean R.A."/>
        </authorList>
    </citation>
    <scope>NUCLEOTIDE SEQUENCE</scope>
    <source>
        <strain evidence="7">ATCC 64411 / 73-15</strain>
    </source>
</reference>
<dbReference type="Gene3D" id="1.10.510.10">
    <property type="entry name" value="Transferase(Phosphotransferase) domain 1"/>
    <property type="match status" value="1"/>
</dbReference>
<dbReference type="SUPFAM" id="SSF48403">
    <property type="entry name" value="Ankyrin repeat"/>
    <property type="match status" value="1"/>
</dbReference>
<dbReference type="InterPro" id="IPR000719">
    <property type="entry name" value="Prot_kinase_dom"/>
</dbReference>
<dbReference type="GO" id="GO:0004674">
    <property type="term" value="F:protein serine/threonine kinase activity"/>
    <property type="evidence" value="ECO:0007669"/>
    <property type="project" value="TreeGrafter"/>
</dbReference>
<dbReference type="STRING" id="644358.A0A0C4DUL0"/>
<feature type="domain" description="WW" evidence="5">
    <location>
        <begin position="1282"/>
        <end position="1316"/>
    </location>
</feature>
<dbReference type="InterPro" id="IPR002110">
    <property type="entry name" value="Ankyrin_rpt"/>
</dbReference>
<gene>
    <name evidence="6" type="ORF">MAPG_03650</name>
</gene>
<reference evidence="6" key="2">
    <citation type="submission" date="2010-05" db="EMBL/GenBank/DDBJ databases">
        <title>The Genome Sequence of Magnaporthe poae strain ATCC 64411.</title>
        <authorList>
            <consortium name="The Broad Institute Genome Sequencing Platform"/>
            <consortium name="Broad Institute Genome Sequencing Center for Infectious Disease"/>
            <person name="Ma L.-J."/>
            <person name="Dead R."/>
            <person name="Young S."/>
            <person name="Zeng Q."/>
            <person name="Koehrsen M."/>
            <person name="Alvarado L."/>
            <person name="Berlin A."/>
            <person name="Chapman S.B."/>
            <person name="Chen Z."/>
            <person name="Freedman E."/>
            <person name="Gellesch M."/>
            <person name="Goldberg J."/>
            <person name="Griggs A."/>
            <person name="Gujja S."/>
            <person name="Heilman E.R."/>
            <person name="Heiman D."/>
            <person name="Hepburn T."/>
            <person name="Howarth C."/>
            <person name="Jen D."/>
            <person name="Larson L."/>
            <person name="Mehta T."/>
            <person name="Neiman D."/>
            <person name="Pearson M."/>
            <person name="Roberts A."/>
            <person name="Saif S."/>
            <person name="Shea T."/>
            <person name="Shenoy N."/>
            <person name="Sisk P."/>
            <person name="Stolte C."/>
            <person name="Sykes S."/>
            <person name="Walk T."/>
            <person name="White J."/>
            <person name="Yandava C."/>
            <person name="Haas B."/>
            <person name="Nusbaum C."/>
            <person name="Birren B."/>
        </authorList>
    </citation>
    <scope>NUCLEOTIDE SEQUENCE</scope>
    <source>
        <strain evidence="6">ATCC 64411</strain>
    </source>
</reference>
<reference evidence="8" key="1">
    <citation type="submission" date="2010-05" db="EMBL/GenBank/DDBJ databases">
        <title>The genome sequence of Magnaporthe poae strain ATCC 64411.</title>
        <authorList>
            <person name="Ma L.-J."/>
            <person name="Dead R."/>
            <person name="Young S."/>
            <person name="Zeng Q."/>
            <person name="Koehrsen M."/>
            <person name="Alvarado L."/>
            <person name="Berlin A."/>
            <person name="Chapman S.B."/>
            <person name="Chen Z."/>
            <person name="Freedman E."/>
            <person name="Gellesch M."/>
            <person name="Goldberg J."/>
            <person name="Griggs A."/>
            <person name="Gujja S."/>
            <person name="Heilman E.R."/>
            <person name="Heiman D."/>
            <person name="Hepburn T."/>
            <person name="Howarth C."/>
            <person name="Jen D."/>
            <person name="Larson L."/>
            <person name="Mehta T."/>
            <person name="Neiman D."/>
            <person name="Pearson M."/>
            <person name="Roberts A."/>
            <person name="Saif S."/>
            <person name="Shea T."/>
            <person name="Shenoy N."/>
            <person name="Sisk P."/>
            <person name="Stolte C."/>
            <person name="Sykes S."/>
            <person name="Walk T."/>
            <person name="White J."/>
            <person name="Yandava C."/>
            <person name="Haas B."/>
            <person name="Nusbaum C."/>
            <person name="Birren B."/>
        </authorList>
    </citation>
    <scope>NUCLEOTIDE SEQUENCE [LARGE SCALE GENOMIC DNA]</scope>
    <source>
        <strain evidence="8">ATCC 64411 / 73-15</strain>
    </source>
</reference>
<feature type="repeat" description="ANK" evidence="2">
    <location>
        <begin position="1081"/>
        <end position="1114"/>
    </location>
</feature>
<evidence type="ECO:0000313" key="8">
    <source>
        <dbReference type="Proteomes" id="UP000011715"/>
    </source>
</evidence>
<dbReference type="GO" id="GO:0051094">
    <property type="term" value="P:positive regulation of developmental process"/>
    <property type="evidence" value="ECO:0007669"/>
    <property type="project" value="UniProtKB-ARBA"/>
</dbReference>
<dbReference type="SUPFAM" id="SSF51045">
    <property type="entry name" value="WW domain"/>
    <property type="match status" value="1"/>
</dbReference>
<keyword evidence="6" id="KW-0808">Transferase</keyword>
<dbReference type="Gene3D" id="2.20.70.10">
    <property type="match status" value="1"/>
</dbReference>
<reference evidence="7" key="5">
    <citation type="submission" date="2015-06" db="UniProtKB">
        <authorList>
            <consortium name="EnsemblFungi"/>
        </authorList>
    </citation>
    <scope>IDENTIFICATION</scope>
    <source>
        <strain evidence="7">ATCC 64411</strain>
    </source>
</reference>
<dbReference type="EnsemblFungi" id="MAPG_03650T0">
    <property type="protein sequence ID" value="MAPG_03650T0"/>
    <property type="gene ID" value="MAPG_03650"/>
</dbReference>
<evidence type="ECO:0000256" key="3">
    <source>
        <dbReference type="SAM" id="MobiDB-lite"/>
    </source>
</evidence>
<dbReference type="OMA" id="RRHENIC"/>